<sequence>MIEPGDIVIGTLPINLVAEVNRLGGTYQHLTMNLPAEARGKELTAADMERYCAQLEPFFAASQDYARAEVLVGEWDNFNGEYGPERDYAVRSTINTEGVILKLLGENTDTRNMHIERIPGAWRINISMDPEETTMQVSLRDDGQILYE</sequence>
<reference evidence="1" key="2">
    <citation type="submission" date="2014-07" db="EMBL/GenBank/DDBJ databases">
        <title>Initial genome analysis of the psychrotolerant acidophile Acidithiobacillus ferrivorans CF27: insights into iron and sulfur oxidation pathways and into biofilm formation.</title>
        <authorList>
            <person name="Talla E."/>
            <person name="Hedrich S."/>
            <person name="Mangenot S."/>
            <person name="Ji B."/>
            <person name="Johnson D.B."/>
            <person name="Barbe V."/>
            <person name="Bonnefoy V."/>
        </authorList>
    </citation>
    <scope>NUCLEOTIDE SEQUENCE [LARGE SCALE GENOMIC DNA]</scope>
    <source>
        <strain evidence="1">CF27</strain>
    </source>
</reference>
<keyword evidence="3" id="KW-1185">Reference proteome</keyword>
<name>A0A060UQV8_9PROT</name>
<evidence type="ECO:0000313" key="3">
    <source>
        <dbReference type="Proteomes" id="UP000193925"/>
    </source>
</evidence>
<protein>
    <submittedName>
        <fullName evidence="1">Uncharacterized protein</fullName>
    </submittedName>
</protein>
<dbReference type="EMBL" id="LT841305">
    <property type="protein sequence ID" value="SMH64708.1"/>
    <property type="molecule type" value="Genomic_DNA"/>
</dbReference>
<evidence type="ECO:0000313" key="1">
    <source>
        <dbReference type="EMBL" id="CDQ10681.1"/>
    </source>
</evidence>
<organism evidence="1">
    <name type="scientific">Acidithiobacillus ferrivorans</name>
    <dbReference type="NCBI Taxonomy" id="160808"/>
    <lineage>
        <taxon>Bacteria</taxon>
        <taxon>Pseudomonadati</taxon>
        <taxon>Pseudomonadota</taxon>
        <taxon>Acidithiobacillia</taxon>
        <taxon>Acidithiobacillales</taxon>
        <taxon>Acidithiobacillaceae</taxon>
        <taxon>Acidithiobacillus</taxon>
    </lineage>
</organism>
<proteinExistence type="predicted"/>
<reference evidence="2 3" key="3">
    <citation type="submission" date="2017-03" db="EMBL/GenBank/DDBJ databases">
        <authorList>
            <person name="Regsiter A."/>
            <person name="William W."/>
        </authorList>
    </citation>
    <scope>NUCLEOTIDE SEQUENCE [LARGE SCALE GENOMIC DNA]</scope>
    <source>
        <strain evidence="2">PRJEB5721</strain>
    </source>
</reference>
<dbReference type="Pfam" id="PF09652">
    <property type="entry name" value="Cas_VVA1548"/>
    <property type="match status" value="1"/>
</dbReference>
<dbReference type="Proteomes" id="UP000193925">
    <property type="component" value="Chromosome AFERRI"/>
</dbReference>
<evidence type="ECO:0000313" key="2">
    <source>
        <dbReference type="EMBL" id="SMH64708.1"/>
    </source>
</evidence>
<dbReference type="AlphaFoldDB" id="A0A060UQV8"/>
<reference evidence="1" key="1">
    <citation type="submission" date="2014-03" db="EMBL/GenBank/DDBJ databases">
        <authorList>
            <person name="Genoscope - CEA"/>
        </authorList>
    </citation>
    <scope>NUCLEOTIDE SEQUENCE [LARGE SCALE GENOMIC DNA]</scope>
    <source>
        <strain evidence="1">CF27</strain>
    </source>
</reference>
<dbReference type="InterPro" id="IPR013443">
    <property type="entry name" value="CRISPR-assoc_prot_Csx16"/>
</dbReference>
<dbReference type="EMBL" id="CCCS020000035">
    <property type="protein sequence ID" value="CDQ10681.1"/>
    <property type="molecule type" value="Genomic_DNA"/>
</dbReference>
<gene>
    <name evidence="2" type="ORF">AFERRI_10742</name>
    <name evidence="1" type="ORF">AFERRI_400462</name>
</gene>
<accession>A0A060UQV8</accession>